<keyword evidence="3 4" id="KW-1015">Disulfide bond</keyword>
<dbReference type="InterPro" id="IPR037176">
    <property type="entry name" value="Osmotin/thaumatin-like_sf"/>
</dbReference>
<dbReference type="PROSITE" id="PS00316">
    <property type="entry name" value="THAUMATIN_1"/>
    <property type="match status" value="1"/>
</dbReference>
<evidence type="ECO:0000256" key="3">
    <source>
        <dbReference type="ARBA" id="ARBA00023157"/>
    </source>
</evidence>
<dbReference type="OrthoDB" id="430315at2759"/>
<evidence type="ECO:0000313" key="6">
    <source>
        <dbReference type="Proteomes" id="UP000790787"/>
    </source>
</evidence>
<dbReference type="PaxDb" id="4097-A0A1S3ZKK3"/>
<keyword evidence="6" id="KW-1185">Reference proteome</keyword>
<dbReference type="PRINTS" id="PR00347">
    <property type="entry name" value="THAUMATIN"/>
</dbReference>
<feature type="chain" id="PRO_5010306650" evidence="5">
    <location>
        <begin position="22"/>
        <end position="250"/>
    </location>
</feature>
<evidence type="ECO:0000256" key="1">
    <source>
        <dbReference type="ARBA" id="ARBA00010607"/>
    </source>
</evidence>
<reference evidence="7" key="2">
    <citation type="submission" date="2025-08" db="UniProtKB">
        <authorList>
            <consortium name="RefSeq"/>
        </authorList>
    </citation>
    <scope>IDENTIFICATION</scope>
    <source>
        <tissue evidence="7">Leaf</tissue>
    </source>
</reference>
<dbReference type="Pfam" id="PF00314">
    <property type="entry name" value="Thaumatin"/>
    <property type="match status" value="1"/>
</dbReference>
<dbReference type="InterPro" id="IPR017949">
    <property type="entry name" value="Thaumatin_CS"/>
</dbReference>
<dbReference type="PIRSF" id="PIRSF002703">
    <property type="entry name" value="Thaumatin"/>
    <property type="match status" value="1"/>
</dbReference>
<dbReference type="RefSeq" id="XP_016464887.1">
    <property type="nucleotide sequence ID" value="XM_016609401.2"/>
</dbReference>
<feature type="disulfide bond" evidence="4">
    <location>
        <begin position="34"/>
        <end position="228"/>
    </location>
</feature>
<dbReference type="PANTHER" id="PTHR31048">
    <property type="entry name" value="OS03G0233200 PROTEIN"/>
    <property type="match status" value="1"/>
</dbReference>
<dbReference type="KEGG" id="nta:107787795"/>
<dbReference type="STRING" id="4097.A0A1S3ZKK3"/>
<evidence type="ECO:0000313" key="7">
    <source>
        <dbReference type="RefSeq" id="XP_016464887.1"/>
    </source>
</evidence>
<comment type="similarity">
    <text evidence="1">Belongs to the thaumatin family.</text>
</comment>
<dbReference type="RefSeq" id="XP_016464887.1">
    <property type="nucleotide sequence ID" value="XM_016609401.1"/>
</dbReference>
<feature type="disulfide bond" evidence="4">
    <location>
        <begin position="145"/>
        <end position="216"/>
    </location>
</feature>
<proteinExistence type="inferred from homology"/>
<reference evidence="6" key="1">
    <citation type="journal article" date="2014" name="Nat. Commun.">
        <title>The tobacco genome sequence and its comparison with those of tomato and potato.</title>
        <authorList>
            <person name="Sierro N."/>
            <person name="Battey J.N."/>
            <person name="Ouadi S."/>
            <person name="Bakaher N."/>
            <person name="Bovet L."/>
            <person name="Willig A."/>
            <person name="Goepfert S."/>
            <person name="Peitsch M.C."/>
            <person name="Ivanov N.V."/>
        </authorList>
    </citation>
    <scope>NUCLEOTIDE SEQUENCE [LARGE SCALE GENOMIC DNA]</scope>
</reference>
<dbReference type="OMA" id="CTANINS"/>
<dbReference type="SMR" id="A0A1S3ZKK3"/>
<evidence type="ECO:0000256" key="2">
    <source>
        <dbReference type="ARBA" id="ARBA00022729"/>
    </source>
</evidence>
<dbReference type="FunFam" id="2.60.110.10:FF:000003">
    <property type="entry name" value="Thaumatin I"/>
    <property type="match status" value="1"/>
</dbReference>
<dbReference type="SMART" id="SM00205">
    <property type="entry name" value="THN"/>
    <property type="match status" value="1"/>
</dbReference>
<gene>
    <name evidence="7" type="primary">LOC107787795</name>
</gene>
<feature type="disulfide bond" evidence="4">
    <location>
        <begin position="158"/>
        <end position="168"/>
    </location>
</feature>
<dbReference type="SUPFAM" id="SSF49870">
    <property type="entry name" value="Osmotin, thaumatin-like protein"/>
    <property type="match status" value="1"/>
</dbReference>
<feature type="disulfide bond" evidence="4">
    <location>
        <begin position="90"/>
        <end position="96"/>
    </location>
</feature>
<evidence type="ECO:0000256" key="4">
    <source>
        <dbReference type="PIRSR" id="PIRSR002703-1"/>
    </source>
</evidence>
<dbReference type="Proteomes" id="UP000790787">
    <property type="component" value="Chromosome 1"/>
</dbReference>
<feature type="disulfide bond" evidence="4">
    <location>
        <begin position="75"/>
        <end position="85"/>
    </location>
</feature>
<keyword evidence="2 5" id="KW-0732">Signal</keyword>
<dbReference type="GeneID" id="107787795"/>
<dbReference type="InterPro" id="IPR001938">
    <property type="entry name" value="Thaumatin"/>
</dbReference>
<organism evidence="6 7">
    <name type="scientific">Nicotiana tabacum</name>
    <name type="common">Common tobacco</name>
    <dbReference type="NCBI Taxonomy" id="4097"/>
    <lineage>
        <taxon>Eukaryota</taxon>
        <taxon>Viridiplantae</taxon>
        <taxon>Streptophyta</taxon>
        <taxon>Embryophyta</taxon>
        <taxon>Tracheophyta</taxon>
        <taxon>Spermatophyta</taxon>
        <taxon>Magnoliopsida</taxon>
        <taxon>eudicotyledons</taxon>
        <taxon>Gunneridae</taxon>
        <taxon>Pentapetalae</taxon>
        <taxon>asterids</taxon>
        <taxon>lamiids</taxon>
        <taxon>Solanales</taxon>
        <taxon>Solanaceae</taxon>
        <taxon>Nicotianoideae</taxon>
        <taxon>Nicotianeae</taxon>
        <taxon>Nicotiana</taxon>
    </lineage>
</organism>
<feature type="signal peptide" evidence="5">
    <location>
        <begin position="1"/>
        <end position="21"/>
    </location>
</feature>
<dbReference type="AlphaFoldDB" id="A0A1S3ZKK3"/>
<sequence>MGYLTTFVVFSLLAILTFAYADEHTTDIEIRNNCPYTVWAAAADIGGGRRLDQGQTWTIREPPHAIGRIWGRTDCTFDSSGKGSCQTGDCDGVLNCTGWGKKPNTLIRFALDNRNDLDLFYISLEDGFNIPISFTPTVVTSGGKCHAISCTANINSECPDDLKVTGGCNNPCDVYKTPDGRCNTYSTEKYFKFFKEKCPEAHSSPDEDSSEFMFDCPSGKTNYKIAFCPLGNAHQNFPLKMTATTHEVAK</sequence>
<dbReference type="CDD" id="cd09217">
    <property type="entry name" value="TLP-P"/>
    <property type="match status" value="1"/>
</dbReference>
<protein>
    <submittedName>
        <fullName evidence="7">Osmotin-like protein OSML81</fullName>
    </submittedName>
</protein>
<accession>A0A1S3ZKK3</accession>
<evidence type="ECO:0000256" key="5">
    <source>
        <dbReference type="SAM" id="SignalP"/>
    </source>
</evidence>
<dbReference type="Gene3D" id="2.60.110.10">
    <property type="entry name" value="Thaumatin"/>
    <property type="match status" value="1"/>
</dbReference>
<dbReference type="PROSITE" id="PS51367">
    <property type="entry name" value="THAUMATIN_2"/>
    <property type="match status" value="1"/>
</dbReference>
<feature type="disulfide bond" evidence="4">
    <location>
        <begin position="150"/>
        <end position="198"/>
    </location>
</feature>
<dbReference type="GO" id="GO:0006952">
    <property type="term" value="P:defense response"/>
    <property type="evidence" value="ECO:0000318"/>
    <property type="project" value="GO_Central"/>
</dbReference>
<name>A0A1S3ZKK3_TOBAC</name>